<evidence type="ECO:0000313" key="5">
    <source>
        <dbReference type="EMBL" id="KAG6395072.1"/>
    </source>
</evidence>
<dbReference type="InterPro" id="IPR002219">
    <property type="entry name" value="PKC_DAG/PE"/>
</dbReference>
<protein>
    <recommendedName>
        <fullName evidence="4">Phorbol-ester/DAG-type domain-containing protein</fullName>
    </recommendedName>
</protein>
<dbReference type="InterPro" id="IPR004146">
    <property type="entry name" value="DC1"/>
</dbReference>
<organism evidence="5">
    <name type="scientific">Salvia splendens</name>
    <name type="common">Scarlet sage</name>
    <dbReference type="NCBI Taxonomy" id="180675"/>
    <lineage>
        <taxon>Eukaryota</taxon>
        <taxon>Viridiplantae</taxon>
        <taxon>Streptophyta</taxon>
        <taxon>Embryophyta</taxon>
        <taxon>Tracheophyta</taxon>
        <taxon>Spermatophyta</taxon>
        <taxon>Magnoliopsida</taxon>
        <taxon>eudicotyledons</taxon>
        <taxon>Gunneridae</taxon>
        <taxon>Pentapetalae</taxon>
        <taxon>asterids</taxon>
        <taxon>lamiids</taxon>
        <taxon>Lamiales</taxon>
        <taxon>Lamiaceae</taxon>
        <taxon>Nepetoideae</taxon>
        <taxon>Mentheae</taxon>
        <taxon>Salviinae</taxon>
        <taxon>Salvia</taxon>
        <taxon>Salvia subgen. Calosphace</taxon>
        <taxon>core Calosphace</taxon>
    </lineage>
</organism>
<dbReference type="OrthoDB" id="884713at2759"/>
<evidence type="ECO:0000313" key="6">
    <source>
        <dbReference type="Proteomes" id="UP000298416"/>
    </source>
</evidence>
<evidence type="ECO:0000256" key="2">
    <source>
        <dbReference type="ARBA" id="ARBA00022737"/>
    </source>
</evidence>
<proteinExistence type="predicted"/>
<keyword evidence="6" id="KW-1185">Reference proteome</keyword>
<dbReference type="AlphaFoldDB" id="A0A8X8Z8C4"/>
<dbReference type="PANTHER" id="PTHR46288">
    <property type="entry name" value="PHORBOL-ESTER/DAG-TYPE DOMAIN-CONTAINING PROTEIN"/>
    <property type="match status" value="1"/>
</dbReference>
<dbReference type="PROSITE" id="PS50081">
    <property type="entry name" value="ZF_DAG_PE_2"/>
    <property type="match status" value="1"/>
</dbReference>
<keyword evidence="1" id="KW-0479">Metal-binding</keyword>
<keyword evidence="2" id="KW-0677">Repeat</keyword>
<dbReference type="PANTHER" id="PTHR46288:SF27">
    <property type="entry name" value="CYSTEINE_HISTIDINE-RICH C1 DOMAIN FAMILY PROTEIN"/>
    <property type="match status" value="1"/>
</dbReference>
<comment type="caution">
    <text evidence="5">The sequence shown here is derived from an EMBL/GenBank/DDBJ whole genome shotgun (WGS) entry which is preliminary data.</text>
</comment>
<dbReference type="InterPro" id="IPR046349">
    <property type="entry name" value="C1-like_sf"/>
</dbReference>
<gene>
    <name evidence="5" type="ORF">SASPL_145663</name>
</gene>
<dbReference type="SUPFAM" id="SSF57889">
    <property type="entry name" value="Cysteine-rich domain"/>
    <property type="match status" value="1"/>
</dbReference>
<dbReference type="EMBL" id="PNBA02000017">
    <property type="protein sequence ID" value="KAG6395072.1"/>
    <property type="molecule type" value="Genomic_DNA"/>
</dbReference>
<evidence type="ECO:0000256" key="3">
    <source>
        <dbReference type="ARBA" id="ARBA00022833"/>
    </source>
</evidence>
<accession>A0A8X8Z8C4</accession>
<reference evidence="5" key="2">
    <citation type="submission" date="2020-08" db="EMBL/GenBank/DDBJ databases">
        <title>Plant Genome Project.</title>
        <authorList>
            <person name="Zhang R.-G."/>
        </authorList>
    </citation>
    <scope>NUCLEOTIDE SEQUENCE</scope>
    <source>
        <strain evidence="5">Huo1</strain>
        <tissue evidence="5">Leaf</tissue>
    </source>
</reference>
<dbReference type="GO" id="GO:0046872">
    <property type="term" value="F:metal ion binding"/>
    <property type="evidence" value="ECO:0007669"/>
    <property type="project" value="UniProtKB-KW"/>
</dbReference>
<reference evidence="5" key="1">
    <citation type="submission" date="2018-01" db="EMBL/GenBank/DDBJ databases">
        <authorList>
            <person name="Mao J.F."/>
        </authorList>
    </citation>
    <scope>NUCLEOTIDE SEQUENCE</scope>
    <source>
        <strain evidence="5">Huo1</strain>
        <tissue evidence="5">Leaf</tissue>
    </source>
</reference>
<keyword evidence="3" id="KW-0862">Zinc</keyword>
<sequence>MKKFHGHKHGLKLAAAEDSGEKTCSVCEQELSDAAAFSCTKRDCDFILHQSCSELPKKLKHKSDPNHSFSLLSEPPEHSLYYSCDACGDLIQAFGFQCDECDHRMHVKCALLPESVECKAHEHALELHYTTTKPNVDGCTFFYCDACDEAVTEGYWTYYCKECDFVTDLDCAFSAEAVKEKEKEKEEDKEEDEEELPIELQLAKARIDMENQRVRLEFQMQMARQNAQFMNSIANSWRSAF</sequence>
<evidence type="ECO:0000256" key="1">
    <source>
        <dbReference type="ARBA" id="ARBA00022723"/>
    </source>
</evidence>
<feature type="domain" description="Phorbol-ester/DAG-type" evidence="4">
    <location>
        <begin position="66"/>
        <end position="118"/>
    </location>
</feature>
<name>A0A8X8Z8C4_SALSN</name>
<evidence type="ECO:0000259" key="4">
    <source>
        <dbReference type="PROSITE" id="PS50081"/>
    </source>
</evidence>
<dbReference type="Pfam" id="PF03107">
    <property type="entry name" value="C1_2"/>
    <property type="match status" value="3"/>
</dbReference>
<dbReference type="Proteomes" id="UP000298416">
    <property type="component" value="Unassembled WGS sequence"/>
</dbReference>